<keyword evidence="2" id="KW-1185">Reference proteome</keyword>
<dbReference type="RefSeq" id="WP_344020519.1">
    <property type="nucleotide sequence ID" value="NZ_BAAABX010000009.1"/>
</dbReference>
<evidence type="ECO:0008006" key="3">
    <source>
        <dbReference type="Google" id="ProtNLM"/>
    </source>
</evidence>
<reference evidence="2" key="1">
    <citation type="journal article" date="2019" name="Int. J. Syst. Evol. Microbiol.">
        <title>The Global Catalogue of Microorganisms (GCM) 10K type strain sequencing project: providing services to taxonomists for standard genome sequencing and annotation.</title>
        <authorList>
            <consortium name="The Broad Institute Genomics Platform"/>
            <consortium name="The Broad Institute Genome Sequencing Center for Infectious Disease"/>
            <person name="Wu L."/>
            <person name="Ma J."/>
        </authorList>
    </citation>
    <scope>NUCLEOTIDE SEQUENCE [LARGE SCALE GENOMIC DNA]</scope>
    <source>
        <strain evidence="2">JCM 4788</strain>
    </source>
</reference>
<accession>A0ABP3I6L7</accession>
<gene>
    <name evidence="1" type="ORF">GCM10010357_11540</name>
</gene>
<comment type="caution">
    <text evidence="1">The sequence shown here is derived from an EMBL/GenBank/DDBJ whole genome shotgun (WGS) entry which is preliminary data.</text>
</comment>
<protein>
    <recommendedName>
        <fullName evidence="3">DUF779 domain-containing protein</fullName>
    </recommendedName>
</protein>
<dbReference type="Proteomes" id="UP001500879">
    <property type="component" value="Unassembled WGS sequence"/>
</dbReference>
<proteinExistence type="predicted"/>
<sequence length="111" mass="11465">MQSDEPLPPPARATLEALLAGADPALRAQVPYARVAGRCGCGCVTVDLAVDRTAVAPAPAAGNPVADGWYAAPEGTGVMVFARDGYLSLLEAYGIDGPVTAWPEPRFLERG</sequence>
<organism evidence="1 2">
    <name type="scientific">Streptomyces luteireticuli</name>
    <dbReference type="NCBI Taxonomy" id="173858"/>
    <lineage>
        <taxon>Bacteria</taxon>
        <taxon>Bacillati</taxon>
        <taxon>Actinomycetota</taxon>
        <taxon>Actinomycetes</taxon>
        <taxon>Kitasatosporales</taxon>
        <taxon>Streptomycetaceae</taxon>
        <taxon>Streptomyces</taxon>
    </lineage>
</organism>
<evidence type="ECO:0000313" key="1">
    <source>
        <dbReference type="EMBL" id="GAA0392453.1"/>
    </source>
</evidence>
<evidence type="ECO:0000313" key="2">
    <source>
        <dbReference type="Proteomes" id="UP001500879"/>
    </source>
</evidence>
<name>A0ABP3I6L7_9ACTN</name>
<dbReference type="EMBL" id="BAAABX010000009">
    <property type="protein sequence ID" value="GAA0392453.1"/>
    <property type="molecule type" value="Genomic_DNA"/>
</dbReference>